<reference evidence="1" key="1">
    <citation type="submission" date="2018-05" db="EMBL/GenBank/DDBJ databases">
        <authorList>
            <person name="Lanie J.A."/>
            <person name="Ng W.-L."/>
            <person name="Kazmierczak K.M."/>
            <person name="Andrzejewski T.M."/>
            <person name="Davidsen T.M."/>
            <person name="Wayne K.J."/>
            <person name="Tettelin H."/>
            <person name="Glass J.I."/>
            <person name="Rusch D."/>
            <person name="Podicherti R."/>
            <person name="Tsui H.-C.T."/>
            <person name="Winkler M.E."/>
        </authorList>
    </citation>
    <scope>NUCLEOTIDE SEQUENCE</scope>
</reference>
<evidence type="ECO:0000313" key="1">
    <source>
        <dbReference type="EMBL" id="SVB70729.1"/>
    </source>
</evidence>
<dbReference type="AlphaFoldDB" id="A0A382G739"/>
<organism evidence="1">
    <name type="scientific">marine metagenome</name>
    <dbReference type="NCBI Taxonomy" id="408172"/>
    <lineage>
        <taxon>unclassified sequences</taxon>
        <taxon>metagenomes</taxon>
        <taxon>ecological metagenomes</taxon>
    </lineage>
</organism>
<dbReference type="EMBL" id="UINC01053781">
    <property type="protein sequence ID" value="SVB70729.1"/>
    <property type="molecule type" value="Genomic_DNA"/>
</dbReference>
<gene>
    <name evidence="1" type="ORF">METZ01_LOCUS223583</name>
</gene>
<protein>
    <submittedName>
        <fullName evidence="1">Uncharacterized protein</fullName>
    </submittedName>
</protein>
<sequence>MIEAVVGPAYDSELESLVTMALSASSGGMSLKEIADGILAIEDWRISLA</sequence>
<accession>A0A382G739</accession>
<name>A0A382G739_9ZZZZ</name>
<proteinExistence type="predicted"/>